<sequence>MSRGIKLLLGGAMLCGIAMANTACGKKQAEVTVPEEGPAQVEEQVPSKPEEKAAFDKRKAASACRVAILQSLRDPSSAEFVDELEATTGTVEESGDYRFKIGVKAKSDAGVVTRHFDCKAHPETSGWSIAELKEGA</sequence>
<dbReference type="EMBL" id="AKGD01000001">
    <property type="protein sequence ID" value="EIT71709.1"/>
    <property type="molecule type" value="Genomic_DNA"/>
</dbReference>
<feature type="signal peptide" evidence="2">
    <location>
        <begin position="1"/>
        <end position="20"/>
    </location>
</feature>
<gene>
    <name evidence="3" type="ORF">WQQ_18460</name>
</gene>
<evidence type="ECO:0000313" key="3">
    <source>
        <dbReference type="EMBL" id="EIT71709.1"/>
    </source>
</evidence>
<dbReference type="STRING" id="1172194.WQQ_18460"/>
<evidence type="ECO:0000256" key="1">
    <source>
        <dbReference type="SAM" id="MobiDB-lite"/>
    </source>
</evidence>
<organism evidence="3 4">
    <name type="scientific">Hydrocarboniphaga effusa AP103</name>
    <dbReference type="NCBI Taxonomy" id="1172194"/>
    <lineage>
        <taxon>Bacteria</taxon>
        <taxon>Pseudomonadati</taxon>
        <taxon>Pseudomonadota</taxon>
        <taxon>Gammaproteobacteria</taxon>
        <taxon>Nevskiales</taxon>
        <taxon>Nevskiaceae</taxon>
        <taxon>Hydrocarboniphaga</taxon>
    </lineage>
</organism>
<dbReference type="Proteomes" id="UP000003704">
    <property type="component" value="Unassembled WGS sequence"/>
</dbReference>
<name>I7ZIF3_9GAMM</name>
<feature type="region of interest" description="Disordered" evidence="1">
    <location>
        <begin position="35"/>
        <end position="54"/>
    </location>
</feature>
<comment type="caution">
    <text evidence="3">The sequence shown here is derived from an EMBL/GenBank/DDBJ whole genome shotgun (WGS) entry which is preliminary data.</text>
</comment>
<evidence type="ECO:0008006" key="5">
    <source>
        <dbReference type="Google" id="ProtNLM"/>
    </source>
</evidence>
<evidence type="ECO:0000313" key="4">
    <source>
        <dbReference type="Proteomes" id="UP000003704"/>
    </source>
</evidence>
<reference evidence="3 4" key="1">
    <citation type="journal article" date="2012" name="J. Bacteriol.">
        <title>Genome Sequence of n-Alkane-Degrading Hydrocarboniphaga effusa Strain AP103T (ATCC BAA-332T).</title>
        <authorList>
            <person name="Chang H.K."/>
            <person name="Zylstra G.J."/>
            <person name="Chae J.C."/>
        </authorList>
    </citation>
    <scope>NUCLEOTIDE SEQUENCE [LARGE SCALE GENOMIC DNA]</scope>
    <source>
        <strain evidence="3 4">AP103</strain>
    </source>
</reference>
<proteinExistence type="predicted"/>
<protein>
    <recommendedName>
        <fullName evidence="5">Lipoprotein</fullName>
    </recommendedName>
</protein>
<accession>I7ZIF3</accession>
<keyword evidence="4" id="KW-1185">Reference proteome</keyword>
<evidence type="ECO:0000256" key="2">
    <source>
        <dbReference type="SAM" id="SignalP"/>
    </source>
</evidence>
<keyword evidence="2" id="KW-0732">Signal</keyword>
<dbReference type="RefSeq" id="WP_007184795.1">
    <property type="nucleotide sequence ID" value="NZ_AKGD01000001.1"/>
</dbReference>
<feature type="chain" id="PRO_5003713152" description="Lipoprotein" evidence="2">
    <location>
        <begin position="21"/>
        <end position="136"/>
    </location>
</feature>
<dbReference type="AlphaFoldDB" id="I7ZIF3"/>